<dbReference type="PANTHER" id="PTHR43873">
    <property type="entry name" value="COBYRINATE A,C-DIAMIDE SYNTHASE"/>
    <property type="match status" value="1"/>
</dbReference>
<comment type="domain">
    <text evidence="8">Comprises of two domains. The C-terminal domain contains the binding site for glutamine and catalyzes the hydrolysis of this substrate to glutamate and ammonia. The N-terminal domain is anticipated to bind ATP and cobyrinate and catalyzes the ultimate synthesis of the diamide product. The ammonia produced via the glutaminase domain is probably translocated to the adjacent domain via a molecular tunnel, where it reacts with an activated intermediate.</text>
</comment>
<comment type="miscellaneous">
    <text evidence="8">The a and c carboxylates of cobyrinate are activated for nucleophilic attack via formation of a phosphorylated intermediate by ATP. CbiA catalyzes first the amidation of the c-carboxylate, and then that of the a-carboxylate.</text>
</comment>
<keyword evidence="12" id="KW-1185">Reference proteome</keyword>
<feature type="active site" description="Nucleophile" evidence="8">
    <location>
        <position position="330"/>
    </location>
</feature>
<sequence length="468" mass="50371">MAATANGLVIAAPASGNGKTTLTLGLLKHLSARGLRVSSAKVGPDYIDPQFHRRVTGRDSVNLDAWGMRPETLRANLAAATDDAELVIVEGAMGLYDGANDETASTAHVAALLQLPVILVVDASAMAQSAAAIVHGFATYRGDCRLAGVVFNRVGGPGHRDKLVRAVERLGIPVLGCLPRMTNPEAMGHRHLGLVQPEELDQFDAILAERERLVASHVAIDRLLDLASPCSAIQTPSSFRMLPQAKRIAVADDVAFRFSYPHVRRRWREDGVEWLPFSPLADESPEARADTIYLPGGYPELYAERLAGNQAFLEGLRRAADRRVGIYGECGGFMVLGSSLQSAEGRWFPMADLLPLRTSFAKPRLHLGYRRVTLASDGLLGEVKPTAGLLGEVKPTAGLLGEVKPTAGLLGEFGQGFRAHEFHYASIVEQGEATPLWQAWNADGTPLGPMGLRRGNVCGSFLHLIDQE</sequence>
<keyword evidence="5 8" id="KW-0067">ATP-binding</keyword>
<dbReference type="SUPFAM" id="SSF52540">
    <property type="entry name" value="P-loop containing nucleoside triphosphate hydrolases"/>
    <property type="match status" value="1"/>
</dbReference>
<comment type="similarity">
    <text evidence="8">Belongs to the CobB/CbiA family.</text>
</comment>
<evidence type="ECO:0000256" key="3">
    <source>
        <dbReference type="ARBA" id="ARBA00022598"/>
    </source>
</evidence>
<proteinExistence type="inferred from homology"/>
<evidence type="ECO:0000259" key="10">
    <source>
        <dbReference type="Pfam" id="PF07685"/>
    </source>
</evidence>
<dbReference type="InterPro" id="IPR004484">
    <property type="entry name" value="CbiA/CobB_synth"/>
</dbReference>
<evidence type="ECO:0000256" key="8">
    <source>
        <dbReference type="HAMAP-Rule" id="MF_00027"/>
    </source>
</evidence>
<feature type="domain" description="CobB/CobQ-like glutamine amidotransferase" evidence="10">
    <location>
        <begin position="269"/>
        <end position="465"/>
    </location>
</feature>
<dbReference type="InterPro" id="IPR027417">
    <property type="entry name" value="P-loop_NTPase"/>
</dbReference>
<dbReference type="EMBL" id="CP036279">
    <property type="protein sequence ID" value="QDU64451.1"/>
    <property type="molecule type" value="Genomic_DNA"/>
</dbReference>
<protein>
    <recommendedName>
        <fullName evidence="8">Cobyrinate a,c-diamide synthase</fullName>
        <ecNumber evidence="8">6.3.5.11</ecNumber>
    </recommendedName>
    <alternativeName>
        <fullName evidence="8">Cobyrinic acid a,c-diamide synthetase</fullName>
    </alternativeName>
</protein>
<dbReference type="Proteomes" id="UP000317093">
    <property type="component" value="Chromosome"/>
</dbReference>
<comment type="pathway">
    <text evidence="8">Cofactor biosynthesis; adenosylcobalamin biosynthesis; cob(II)yrinate a,c-diamide from sirohydrochlorin (anaerobic route): step 10/10.</text>
</comment>
<evidence type="ECO:0000313" key="11">
    <source>
        <dbReference type="EMBL" id="QDU64451.1"/>
    </source>
</evidence>
<dbReference type="NCBIfam" id="NF002204">
    <property type="entry name" value="PRK01077.1"/>
    <property type="match status" value="1"/>
</dbReference>
<comment type="catalytic activity">
    <reaction evidence="8">
        <text>cob(II)yrinate + 2 L-glutamine + 2 ATP + 2 H2O = cob(II)yrinate a,c diamide + 2 L-glutamate + 2 ADP + 2 phosphate + 2 H(+)</text>
        <dbReference type="Rhea" id="RHEA:26289"/>
        <dbReference type="ChEBI" id="CHEBI:15377"/>
        <dbReference type="ChEBI" id="CHEBI:15378"/>
        <dbReference type="ChEBI" id="CHEBI:29985"/>
        <dbReference type="ChEBI" id="CHEBI:30616"/>
        <dbReference type="ChEBI" id="CHEBI:43474"/>
        <dbReference type="ChEBI" id="CHEBI:58359"/>
        <dbReference type="ChEBI" id="CHEBI:58537"/>
        <dbReference type="ChEBI" id="CHEBI:58894"/>
        <dbReference type="ChEBI" id="CHEBI:456216"/>
        <dbReference type="EC" id="6.3.5.11"/>
    </reaction>
</comment>
<dbReference type="KEGG" id="knv:Pan216_53410"/>
<dbReference type="PROSITE" id="PS51274">
    <property type="entry name" value="GATASE_COBBQ"/>
    <property type="match status" value="1"/>
</dbReference>
<feature type="site" description="Increases nucleophilicity of active site Cys" evidence="8">
    <location>
        <position position="463"/>
    </location>
</feature>
<dbReference type="OrthoDB" id="9764035at2"/>
<dbReference type="AlphaFoldDB" id="A0A518BBT6"/>
<dbReference type="GO" id="GO:0042242">
    <property type="term" value="F:cobyrinic acid a,c-diamide synthase activity"/>
    <property type="evidence" value="ECO:0007669"/>
    <property type="project" value="UniProtKB-UniRule"/>
</dbReference>
<dbReference type="Pfam" id="PF07685">
    <property type="entry name" value="GATase_3"/>
    <property type="match status" value="1"/>
</dbReference>
<dbReference type="UniPathway" id="UPA00148">
    <property type="reaction ID" value="UER00231"/>
</dbReference>
<keyword evidence="3 8" id="KW-0436">Ligase</keyword>
<keyword evidence="2 8" id="KW-0169">Cobalamin biosynthesis</keyword>
<dbReference type="Gene3D" id="3.40.50.880">
    <property type="match status" value="1"/>
</dbReference>
<evidence type="ECO:0000313" key="12">
    <source>
        <dbReference type="Proteomes" id="UP000317093"/>
    </source>
</evidence>
<evidence type="ECO:0000259" key="9">
    <source>
        <dbReference type="Pfam" id="PF01656"/>
    </source>
</evidence>
<keyword evidence="6 8" id="KW-0460">Magnesium</keyword>
<feature type="domain" description="CobQ/CobB/MinD/ParA nucleotide binding" evidence="9">
    <location>
        <begin position="8"/>
        <end position="183"/>
    </location>
</feature>
<evidence type="ECO:0000256" key="6">
    <source>
        <dbReference type="ARBA" id="ARBA00022842"/>
    </source>
</evidence>
<dbReference type="GO" id="GO:0009236">
    <property type="term" value="P:cobalamin biosynthetic process"/>
    <property type="evidence" value="ECO:0007669"/>
    <property type="project" value="UniProtKB-UniRule"/>
</dbReference>
<keyword evidence="7 8" id="KW-0315">Glutamine amidotransferase</keyword>
<dbReference type="Gene3D" id="3.40.50.300">
    <property type="entry name" value="P-loop containing nucleotide triphosphate hydrolases"/>
    <property type="match status" value="1"/>
</dbReference>
<evidence type="ECO:0000256" key="7">
    <source>
        <dbReference type="ARBA" id="ARBA00022962"/>
    </source>
</evidence>
<dbReference type="PANTHER" id="PTHR43873:SF1">
    <property type="entry name" value="COBYRINATE A,C-DIAMIDE SYNTHASE"/>
    <property type="match status" value="1"/>
</dbReference>
<dbReference type="RefSeq" id="WP_145262675.1">
    <property type="nucleotide sequence ID" value="NZ_CP036279.1"/>
</dbReference>
<dbReference type="SUPFAM" id="SSF52317">
    <property type="entry name" value="Class I glutamine amidotransferase-like"/>
    <property type="match status" value="1"/>
</dbReference>
<dbReference type="InterPro" id="IPR029062">
    <property type="entry name" value="Class_I_gatase-like"/>
</dbReference>
<comment type="cofactor">
    <cofactor evidence="1 8">
        <name>Mg(2+)</name>
        <dbReference type="ChEBI" id="CHEBI:18420"/>
    </cofactor>
</comment>
<name>A0A518BBT6_9BACT</name>
<reference evidence="11 12" key="1">
    <citation type="submission" date="2019-02" db="EMBL/GenBank/DDBJ databases">
        <title>Deep-cultivation of Planctomycetes and their phenomic and genomic characterization uncovers novel biology.</title>
        <authorList>
            <person name="Wiegand S."/>
            <person name="Jogler M."/>
            <person name="Boedeker C."/>
            <person name="Pinto D."/>
            <person name="Vollmers J."/>
            <person name="Rivas-Marin E."/>
            <person name="Kohn T."/>
            <person name="Peeters S.H."/>
            <person name="Heuer A."/>
            <person name="Rast P."/>
            <person name="Oberbeckmann S."/>
            <person name="Bunk B."/>
            <person name="Jeske O."/>
            <person name="Meyerdierks A."/>
            <person name="Storesund J.E."/>
            <person name="Kallscheuer N."/>
            <person name="Luecker S."/>
            <person name="Lage O.M."/>
            <person name="Pohl T."/>
            <person name="Merkel B.J."/>
            <person name="Hornburger P."/>
            <person name="Mueller R.-W."/>
            <person name="Bruemmer F."/>
            <person name="Labrenz M."/>
            <person name="Spormann A.M."/>
            <person name="Op den Camp H."/>
            <person name="Overmann J."/>
            <person name="Amann R."/>
            <person name="Jetten M.S.M."/>
            <person name="Mascher T."/>
            <person name="Medema M.H."/>
            <person name="Devos D.P."/>
            <person name="Kaster A.-K."/>
            <person name="Ovreas L."/>
            <person name="Rohde M."/>
            <person name="Galperin M.Y."/>
            <person name="Jogler C."/>
        </authorList>
    </citation>
    <scope>NUCLEOTIDE SEQUENCE [LARGE SCALE GENOMIC DNA]</scope>
    <source>
        <strain evidence="11 12">Pan216</strain>
    </source>
</reference>
<accession>A0A518BBT6</accession>
<organism evidence="11 12">
    <name type="scientific">Kolteria novifilia</name>
    <dbReference type="NCBI Taxonomy" id="2527975"/>
    <lineage>
        <taxon>Bacteria</taxon>
        <taxon>Pseudomonadati</taxon>
        <taxon>Planctomycetota</taxon>
        <taxon>Planctomycetia</taxon>
        <taxon>Kolteriales</taxon>
        <taxon>Kolteriaceae</taxon>
        <taxon>Kolteria</taxon>
    </lineage>
</organism>
<dbReference type="EC" id="6.3.5.11" evidence="8"/>
<keyword evidence="4 8" id="KW-0547">Nucleotide-binding</keyword>
<evidence type="ECO:0000256" key="2">
    <source>
        <dbReference type="ARBA" id="ARBA00022573"/>
    </source>
</evidence>
<dbReference type="NCBIfam" id="TIGR00379">
    <property type="entry name" value="cobB"/>
    <property type="match status" value="1"/>
</dbReference>
<evidence type="ECO:0000256" key="5">
    <source>
        <dbReference type="ARBA" id="ARBA00022840"/>
    </source>
</evidence>
<evidence type="ECO:0000256" key="4">
    <source>
        <dbReference type="ARBA" id="ARBA00022741"/>
    </source>
</evidence>
<dbReference type="Pfam" id="PF01656">
    <property type="entry name" value="CbiA"/>
    <property type="match status" value="1"/>
</dbReference>
<evidence type="ECO:0000256" key="1">
    <source>
        <dbReference type="ARBA" id="ARBA00001946"/>
    </source>
</evidence>
<dbReference type="InterPro" id="IPR002586">
    <property type="entry name" value="CobQ/CobB/MinD/ParA_Nub-bd_dom"/>
</dbReference>
<dbReference type="InterPro" id="IPR011698">
    <property type="entry name" value="GATase_3"/>
</dbReference>
<gene>
    <name evidence="11" type="primary">cobB_1</name>
    <name evidence="8" type="synonym">cbiA</name>
    <name evidence="11" type="ORF">Pan216_53410</name>
</gene>
<comment type="function">
    <text evidence="8">Catalyzes the ATP-dependent amidation of the two carboxylate groups at positions a and c of cobyrinate, using either L-glutamine or ammonia as the nitrogen source.</text>
</comment>
<dbReference type="HAMAP" id="MF_00027">
    <property type="entry name" value="CobB_CbiA"/>
    <property type="match status" value="1"/>
</dbReference>
<dbReference type="GO" id="GO:0005524">
    <property type="term" value="F:ATP binding"/>
    <property type="evidence" value="ECO:0007669"/>
    <property type="project" value="UniProtKB-UniRule"/>
</dbReference>